<keyword evidence="12" id="KW-1185">Reference proteome</keyword>
<evidence type="ECO:0000256" key="2">
    <source>
        <dbReference type="ARBA" id="ARBA00012089"/>
    </source>
</evidence>
<organism evidence="11 12">
    <name type="scientific">Coemansia biformis</name>
    <dbReference type="NCBI Taxonomy" id="1286918"/>
    <lineage>
        <taxon>Eukaryota</taxon>
        <taxon>Fungi</taxon>
        <taxon>Fungi incertae sedis</taxon>
        <taxon>Zoopagomycota</taxon>
        <taxon>Kickxellomycotina</taxon>
        <taxon>Kickxellomycetes</taxon>
        <taxon>Kickxellales</taxon>
        <taxon>Kickxellaceae</taxon>
        <taxon>Coemansia</taxon>
    </lineage>
</organism>
<gene>
    <name evidence="11" type="ORF">LPJ61_001179</name>
</gene>
<evidence type="ECO:0000256" key="6">
    <source>
        <dbReference type="ARBA" id="ARBA00022840"/>
    </source>
</evidence>
<dbReference type="PIRSF" id="PIRSF039123">
    <property type="entry name" value="Diphthamide_synthase"/>
    <property type="match status" value="1"/>
</dbReference>
<dbReference type="Gene3D" id="3.40.50.620">
    <property type="entry name" value="HUPs"/>
    <property type="match status" value="1"/>
</dbReference>
<proteinExistence type="predicted"/>
<keyword evidence="6" id="KW-0067">ATP-binding</keyword>
<evidence type="ECO:0000256" key="5">
    <source>
        <dbReference type="ARBA" id="ARBA00022741"/>
    </source>
</evidence>
<reference evidence="11" key="1">
    <citation type="submission" date="2022-07" db="EMBL/GenBank/DDBJ databases">
        <title>Phylogenomic reconstructions and comparative analyses of Kickxellomycotina fungi.</title>
        <authorList>
            <person name="Reynolds N.K."/>
            <person name="Stajich J.E."/>
            <person name="Barry K."/>
            <person name="Grigoriev I.V."/>
            <person name="Crous P."/>
            <person name="Smith M.E."/>
        </authorList>
    </citation>
    <scope>NUCLEOTIDE SEQUENCE</scope>
    <source>
        <strain evidence="11">BCRC 34381</strain>
    </source>
</reference>
<dbReference type="GO" id="GO:0017178">
    <property type="term" value="F:diphthine-ammonia ligase activity"/>
    <property type="evidence" value="ECO:0007669"/>
    <property type="project" value="UniProtKB-EC"/>
</dbReference>
<evidence type="ECO:0000256" key="9">
    <source>
        <dbReference type="ARBA" id="ARBA00048108"/>
    </source>
</evidence>
<comment type="pathway">
    <text evidence="1">Protein modification; peptidyl-diphthamide biosynthesis.</text>
</comment>
<dbReference type="Proteomes" id="UP001143981">
    <property type="component" value="Unassembled WGS sequence"/>
</dbReference>
<dbReference type="InterPro" id="IPR014729">
    <property type="entry name" value="Rossmann-like_a/b/a_fold"/>
</dbReference>
<dbReference type="NCBIfam" id="TIGR00290">
    <property type="entry name" value="MJ0570_dom"/>
    <property type="match status" value="1"/>
</dbReference>
<keyword evidence="4" id="KW-0436">Ligase</keyword>
<dbReference type="FunFam" id="3.90.1490.10:FF:000001">
    <property type="entry name" value="Diphthine--ammonia ligase"/>
    <property type="match status" value="1"/>
</dbReference>
<dbReference type="InterPro" id="IPR002761">
    <property type="entry name" value="Diphthami_syn_dom"/>
</dbReference>
<dbReference type="Pfam" id="PF01902">
    <property type="entry name" value="Diphthami_syn_2"/>
    <property type="match status" value="1"/>
</dbReference>
<dbReference type="AlphaFoldDB" id="A0A9W7YHF4"/>
<dbReference type="Gene3D" id="3.90.1490.10">
    <property type="entry name" value="putative n-type atp pyrophosphatase, domain 2"/>
    <property type="match status" value="1"/>
</dbReference>
<dbReference type="InterPro" id="IPR030662">
    <property type="entry name" value="DPH6/MJ0570"/>
</dbReference>
<comment type="catalytic activity">
    <reaction evidence="9">
        <text>diphthine-[translation elongation factor 2] + NH4(+) + ATP = diphthamide-[translation elongation factor 2] + AMP + diphosphate + H(+)</text>
        <dbReference type="Rhea" id="RHEA:19753"/>
        <dbReference type="Rhea" id="RHEA-COMP:10172"/>
        <dbReference type="Rhea" id="RHEA-COMP:10174"/>
        <dbReference type="ChEBI" id="CHEBI:15378"/>
        <dbReference type="ChEBI" id="CHEBI:16692"/>
        <dbReference type="ChEBI" id="CHEBI:28938"/>
        <dbReference type="ChEBI" id="CHEBI:30616"/>
        <dbReference type="ChEBI" id="CHEBI:33019"/>
        <dbReference type="ChEBI" id="CHEBI:82696"/>
        <dbReference type="ChEBI" id="CHEBI:456215"/>
        <dbReference type="EC" id="6.3.1.14"/>
    </reaction>
</comment>
<dbReference type="EMBL" id="JANBOI010000086">
    <property type="protein sequence ID" value="KAJ1734240.1"/>
    <property type="molecule type" value="Genomic_DNA"/>
</dbReference>
<dbReference type="PANTHER" id="PTHR12196:SF2">
    <property type="entry name" value="DIPHTHINE--AMMONIA LIGASE"/>
    <property type="match status" value="1"/>
</dbReference>
<evidence type="ECO:0000256" key="4">
    <source>
        <dbReference type="ARBA" id="ARBA00022598"/>
    </source>
</evidence>
<comment type="caution">
    <text evidence="11">The sequence shown here is derived from an EMBL/GenBank/DDBJ whole genome shotgun (WGS) entry which is preliminary data.</text>
</comment>
<dbReference type="GO" id="GO:0017183">
    <property type="term" value="P:protein histidyl modification to diphthamide"/>
    <property type="evidence" value="ECO:0007669"/>
    <property type="project" value="TreeGrafter"/>
</dbReference>
<dbReference type="CDD" id="cd01994">
    <property type="entry name" value="AANH_PF0828-like"/>
    <property type="match status" value="1"/>
</dbReference>
<dbReference type="GO" id="GO:0005524">
    <property type="term" value="F:ATP binding"/>
    <property type="evidence" value="ECO:0007669"/>
    <property type="project" value="UniProtKB-KW"/>
</dbReference>
<evidence type="ECO:0000256" key="3">
    <source>
        <dbReference type="ARBA" id="ARBA00018426"/>
    </source>
</evidence>
<evidence type="ECO:0000313" key="11">
    <source>
        <dbReference type="EMBL" id="KAJ1734240.1"/>
    </source>
</evidence>
<feature type="domain" description="Diphthamide synthase" evidence="10">
    <location>
        <begin position="18"/>
        <end position="243"/>
    </location>
</feature>
<accession>A0A9W7YHF4</accession>
<sequence>MKVVALIRPRADRAVAPAHFSGGKDSTYNMMKCVEHGHEIAALAHAHPPHSADKEELDSFLFQTVGSSAVHAIAECMELPFYYREIRGTAVTQALDYTLTEDDETEDLFALLAEVKEHHPDVGGVSVGAIFSSYQGNRVQHVCDRLGLTMLPYLWHRDQTELLQEMVSDGVNAILIKVAALGLGRGDLGQTLGQMAPKLLALHEKYGIHPCGEGGEFESFTLDCPLFKKRIVIDESQVVTHSDDDVAPVLYLSIKKVHVEPK</sequence>
<dbReference type="OrthoDB" id="686384at2759"/>
<dbReference type="PANTHER" id="PTHR12196">
    <property type="entry name" value="DOMAIN OF UNKNOWN FUNCTION 71 DUF71 -CONTAINING PROTEIN"/>
    <property type="match status" value="1"/>
</dbReference>
<evidence type="ECO:0000259" key="10">
    <source>
        <dbReference type="Pfam" id="PF01902"/>
    </source>
</evidence>
<keyword evidence="5" id="KW-0547">Nucleotide-binding</keyword>
<dbReference type="FunFam" id="3.40.50.620:FF:000145">
    <property type="entry name" value="ATP-binding domain containing protein"/>
    <property type="match status" value="1"/>
</dbReference>
<evidence type="ECO:0000256" key="1">
    <source>
        <dbReference type="ARBA" id="ARBA00005156"/>
    </source>
</evidence>
<dbReference type="SUPFAM" id="SSF52402">
    <property type="entry name" value="Adenine nucleotide alpha hydrolases-like"/>
    <property type="match status" value="1"/>
</dbReference>
<dbReference type="EC" id="6.3.1.14" evidence="2"/>
<evidence type="ECO:0000256" key="7">
    <source>
        <dbReference type="ARBA" id="ARBA00029814"/>
    </source>
</evidence>
<evidence type="ECO:0000313" key="12">
    <source>
        <dbReference type="Proteomes" id="UP001143981"/>
    </source>
</evidence>
<evidence type="ECO:0000256" key="8">
    <source>
        <dbReference type="ARBA" id="ARBA00031552"/>
    </source>
</evidence>
<protein>
    <recommendedName>
        <fullName evidence="3">Diphthine--ammonia ligase</fullName>
        <ecNumber evidence="2">6.3.1.14</ecNumber>
    </recommendedName>
    <alternativeName>
        <fullName evidence="7">Diphthamide synthase</fullName>
    </alternativeName>
    <alternativeName>
        <fullName evidence="8">Diphthamide synthetase</fullName>
    </alternativeName>
</protein>
<name>A0A9W7YHF4_9FUNG</name>